<dbReference type="AlphaFoldDB" id="A0A951PHT8"/>
<feature type="transmembrane region" description="Helical" evidence="1">
    <location>
        <begin position="33"/>
        <end position="54"/>
    </location>
</feature>
<evidence type="ECO:0000256" key="1">
    <source>
        <dbReference type="SAM" id="Phobius"/>
    </source>
</evidence>
<keyword evidence="1" id="KW-0812">Transmembrane</keyword>
<name>A0A951PHT8_9CYAN</name>
<feature type="transmembrane region" description="Helical" evidence="1">
    <location>
        <begin position="7"/>
        <end position="27"/>
    </location>
</feature>
<keyword evidence="1" id="KW-1133">Transmembrane helix</keyword>
<dbReference type="EMBL" id="JAHHIF010000006">
    <property type="protein sequence ID" value="MBW4544070.1"/>
    <property type="molecule type" value="Genomic_DNA"/>
</dbReference>
<sequence>MYFNFIGFSFGIGVLVLLAYGILQWLHIPAGSFLDWVIAVAIFEWLLVIVTVPWNIHFEAKAVLDEAATSNEKGIAIDEKQVQYAKVVAKRSLLVAIALHLLSAVGLYTLAATGISAVGYISSGAALLLTILRPAVRTYEYLATRLAMIRQEFTYPREDIWELRGRFNILEETVKRIEEQLDPEEPYSWVATQQRYQEETRKELARISASFEELRATNEAQHERLSREARQAISQLSTDGQFLDHVREIIRFFKTA</sequence>
<organism evidence="2 3">
    <name type="scientific">Symplocastrum torsivum CPER-KK1</name>
    <dbReference type="NCBI Taxonomy" id="450513"/>
    <lineage>
        <taxon>Bacteria</taxon>
        <taxon>Bacillati</taxon>
        <taxon>Cyanobacteriota</taxon>
        <taxon>Cyanophyceae</taxon>
        <taxon>Oscillatoriophycideae</taxon>
        <taxon>Oscillatoriales</taxon>
        <taxon>Microcoleaceae</taxon>
        <taxon>Symplocastrum</taxon>
    </lineage>
</organism>
<feature type="transmembrane region" description="Helical" evidence="1">
    <location>
        <begin position="93"/>
        <end position="111"/>
    </location>
</feature>
<gene>
    <name evidence="2" type="ORF">KME25_06460</name>
</gene>
<evidence type="ECO:0000313" key="3">
    <source>
        <dbReference type="Proteomes" id="UP000753908"/>
    </source>
</evidence>
<keyword evidence="1" id="KW-0472">Membrane</keyword>
<comment type="caution">
    <text evidence="2">The sequence shown here is derived from an EMBL/GenBank/DDBJ whole genome shotgun (WGS) entry which is preliminary data.</text>
</comment>
<reference evidence="2" key="1">
    <citation type="submission" date="2021-05" db="EMBL/GenBank/DDBJ databases">
        <authorList>
            <person name="Pietrasiak N."/>
            <person name="Ward R."/>
            <person name="Stajich J.E."/>
            <person name="Kurbessoian T."/>
        </authorList>
    </citation>
    <scope>NUCLEOTIDE SEQUENCE</scope>
    <source>
        <strain evidence="2">CPER-KK1</strain>
    </source>
</reference>
<proteinExistence type="predicted"/>
<protein>
    <submittedName>
        <fullName evidence="2">Uncharacterized protein</fullName>
    </submittedName>
</protein>
<accession>A0A951PHT8</accession>
<feature type="transmembrane region" description="Helical" evidence="1">
    <location>
        <begin position="117"/>
        <end position="136"/>
    </location>
</feature>
<evidence type="ECO:0000313" key="2">
    <source>
        <dbReference type="EMBL" id="MBW4544070.1"/>
    </source>
</evidence>
<reference evidence="2" key="2">
    <citation type="journal article" date="2022" name="Microbiol. Resour. Announc.">
        <title>Metagenome Sequencing to Explore Phylogenomics of Terrestrial Cyanobacteria.</title>
        <authorList>
            <person name="Ward R.D."/>
            <person name="Stajich J.E."/>
            <person name="Johansen J.R."/>
            <person name="Huntemann M."/>
            <person name="Clum A."/>
            <person name="Foster B."/>
            <person name="Foster B."/>
            <person name="Roux S."/>
            <person name="Palaniappan K."/>
            <person name="Varghese N."/>
            <person name="Mukherjee S."/>
            <person name="Reddy T.B.K."/>
            <person name="Daum C."/>
            <person name="Copeland A."/>
            <person name="Chen I.A."/>
            <person name="Ivanova N.N."/>
            <person name="Kyrpides N.C."/>
            <person name="Shapiro N."/>
            <person name="Eloe-Fadrosh E.A."/>
            <person name="Pietrasiak N."/>
        </authorList>
    </citation>
    <scope>NUCLEOTIDE SEQUENCE</scope>
    <source>
        <strain evidence="2">CPER-KK1</strain>
    </source>
</reference>
<dbReference type="Proteomes" id="UP000753908">
    <property type="component" value="Unassembled WGS sequence"/>
</dbReference>